<evidence type="ECO:0000256" key="1">
    <source>
        <dbReference type="ARBA" id="ARBA00004651"/>
    </source>
</evidence>
<feature type="domain" description="ABC transmembrane type-1" evidence="13">
    <location>
        <begin position="27"/>
        <end position="307"/>
    </location>
</feature>
<keyword evidence="3" id="KW-1003">Cell membrane</keyword>
<dbReference type="PROSITE" id="PS50929">
    <property type="entry name" value="ABC_TM1F"/>
    <property type="match status" value="1"/>
</dbReference>
<comment type="subcellular location">
    <subcellularLocation>
        <location evidence="1">Cell membrane</location>
        <topology evidence="1">Multi-pass membrane protein</topology>
    </subcellularLocation>
</comment>
<keyword evidence="2" id="KW-0813">Transport</keyword>
<evidence type="ECO:0000256" key="2">
    <source>
        <dbReference type="ARBA" id="ARBA00022448"/>
    </source>
</evidence>
<feature type="transmembrane region" description="Helical" evidence="11">
    <location>
        <begin position="59"/>
        <end position="76"/>
    </location>
</feature>
<evidence type="ECO:0000256" key="10">
    <source>
        <dbReference type="ARBA" id="ARBA00023136"/>
    </source>
</evidence>
<evidence type="ECO:0000259" key="12">
    <source>
        <dbReference type="PROSITE" id="PS50893"/>
    </source>
</evidence>
<dbReference type="InterPro" id="IPR003593">
    <property type="entry name" value="AAA+_ATPase"/>
</dbReference>
<keyword evidence="8 11" id="KW-1133">Transmembrane helix</keyword>
<dbReference type="SMART" id="SM00382">
    <property type="entry name" value="AAA"/>
    <property type="match status" value="1"/>
</dbReference>
<dbReference type="Pfam" id="PF00005">
    <property type="entry name" value="ABC_tran"/>
    <property type="match status" value="1"/>
</dbReference>
<sequence>MMSEKLNSISTLKKLWPFIRPYKKALIIAIIGLLLNAATDATLISLTKPLLDHGLMDKNYSLLIAIAIAIIGLILLRGLSNYLSTYCLSWLSGKVVTKFRQMIFNHLIRCPTSYHDKQSVGDLVSILTYNTQMLSKASSDALIIIIREITYAVGLCIVMLYGSWKLASVLIVLVPLIIFIAQFIAKKFRQTIALMQQGMGQITIASDEMLKGHKEVLIFNAKEYEKRNFDNVTDAFRRGMLKIEIVSRLSTPIIQLIATLGLGFILYLVASQNLDITPGSFTVVFSAMVAVMRPLRELTSLHVELQKGAIACESLFAIMNSPLEKDHGTIVADKIKGDIEFKNVTYTYPTRSTPALNDISLKIKTGQTIALVGRSGAGKSTIASLLPRFYDVTQGEILLDSINIQQYTLSSLRKQIGYVSQNVHLFNGTIAENIAYGEKELHSKEDIINAAKFANALEFIDKLEQGIDTEIGDNGILLSGGQRQRIAIARVLLRNNPILIFDEATSALDNESEKLVQNAIEILQKNRTSIIIAHRLSTIEKADRILVIDDGKVLEDGNHQSLISLNGIYAQMHKMQFNSSKD</sequence>
<evidence type="ECO:0000313" key="14">
    <source>
        <dbReference type="EMBL" id="OTP99423.1"/>
    </source>
</evidence>
<dbReference type="InterPro" id="IPR027417">
    <property type="entry name" value="P-loop_NTPase"/>
</dbReference>
<dbReference type="Pfam" id="PF00664">
    <property type="entry name" value="ABC_membrane"/>
    <property type="match status" value="1"/>
</dbReference>
<keyword evidence="9" id="KW-0445">Lipid transport</keyword>
<keyword evidence="16" id="KW-1185">Reference proteome</keyword>
<evidence type="ECO:0000256" key="11">
    <source>
        <dbReference type="SAM" id="Phobius"/>
    </source>
</evidence>
<keyword evidence="10 11" id="KW-0472">Membrane</keyword>
<proteinExistence type="predicted"/>
<dbReference type="Proteomes" id="UP000194800">
    <property type="component" value="Unassembled WGS sequence"/>
</dbReference>
<comment type="caution">
    <text evidence="14">The sequence shown here is derived from an EMBL/GenBank/DDBJ whole genome shotgun (WGS) entry which is preliminary data.</text>
</comment>
<dbReference type="Gene3D" id="1.20.1560.10">
    <property type="entry name" value="ABC transporter type 1, transmembrane domain"/>
    <property type="match status" value="1"/>
</dbReference>
<dbReference type="InterPro" id="IPR011917">
    <property type="entry name" value="ABC_transpr_lipidA"/>
</dbReference>
<dbReference type="PANTHER" id="PTHR24221:SF632">
    <property type="entry name" value="ATP-DEPENDENT LIPID A-CORE FLIPPASE"/>
    <property type="match status" value="1"/>
</dbReference>
<feature type="transmembrane region" description="Helical" evidence="11">
    <location>
        <begin position="245"/>
        <end position="270"/>
    </location>
</feature>
<evidence type="ECO:0000256" key="8">
    <source>
        <dbReference type="ARBA" id="ARBA00022989"/>
    </source>
</evidence>
<gene>
    <name evidence="15" type="ORF">B6C91_13745</name>
    <name evidence="14" type="ORF">B6D08_07780</name>
</gene>
<dbReference type="OrthoDB" id="9806127at2"/>
<reference evidence="16 17" key="1">
    <citation type="submission" date="2017-03" db="EMBL/GenBank/DDBJ databases">
        <title>Comparative genomics of honeybee gut symbionts reveal geographically distinct and subgroup specific antibiotic resistance.</title>
        <authorList>
            <person name="Ludvigsen J."/>
            <person name="Porcellato D."/>
            <person name="Labee-Lund T.M."/>
            <person name="Amdam G.V."/>
            <person name="Rudi K."/>
        </authorList>
    </citation>
    <scope>NUCLEOTIDE SEQUENCE [LARGE SCALE GENOMIC DNA]</scope>
    <source>
        <strain evidence="14 17">A-7-12</strain>
        <strain evidence="15 16">A-9-12</strain>
    </source>
</reference>
<dbReference type="GO" id="GO:0016887">
    <property type="term" value="F:ATP hydrolysis activity"/>
    <property type="evidence" value="ECO:0007669"/>
    <property type="project" value="InterPro"/>
</dbReference>
<dbReference type="InterPro" id="IPR017871">
    <property type="entry name" value="ABC_transporter-like_CS"/>
</dbReference>
<dbReference type="InterPro" id="IPR003439">
    <property type="entry name" value="ABC_transporter-like_ATP-bd"/>
</dbReference>
<dbReference type="GO" id="GO:0140359">
    <property type="term" value="F:ABC-type transporter activity"/>
    <property type="evidence" value="ECO:0007669"/>
    <property type="project" value="InterPro"/>
</dbReference>
<dbReference type="NCBIfam" id="TIGR02203">
    <property type="entry name" value="MsbA_lipidA"/>
    <property type="match status" value="1"/>
</dbReference>
<dbReference type="InterPro" id="IPR039421">
    <property type="entry name" value="Type_1_exporter"/>
</dbReference>
<dbReference type="CDD" id="cd03251">
    <property type="entry name" value="ABCC_MsbA"/>
    <property type="match status" value="1"/>
</dbReference>
<dbReference type="AlphaFoldDB" id="A0A242NHI8"/>
<dbReference type="GO" id="GO:0005524">
    <property type="term" value="F:ATP binding"/>
    <property type="evidence" value="ECO:0007669"/>
    <property type="project" value="UniProtKB-KW"/>
</dbReference>
<keyword evidence="7" id="KW-1278">Translocase</keyword>
<feature type="transmembrane region" description="Helical" evidence="11">
    <location>
        <begin position="167"/>
        <end position="185"/>
    </location>
</feature>
<dbReference type="PROSITE" id="PS50893">
    <property type="entry name" value="ABC_TRANSPORTER_2"/>
    <property type="match status" value="1"/>
</dbReference>
<evidence type="ECO:0000313" key="17">
    <source>
        <dbReference type="Proteomes" id="UP000194977"/>
    </source>
</evidence>
<evidence type="ECO:0000256" key="5">
    <source>
        <dbReference type="ARBA" id="ARBA00022741"/>
    </source>
</evidence>
<organism evidence="14 17">
    <name type="scientific">Gilliamella apicola</name>
    <dbReference type="NCBI Taxonomy" id="1196095"/>
    <lineage>
        <taxon>Bacteria</taxon>
        <taxon>Pseudomonadati</taxon>
        <taxon>Pseudomonadota</taxon>
        <taxon>Gammaproteobacteria</taxon>
        <taxon>Orbales</taxon>
        <taxon>Orbaceae</taxon>
        <taxon>Gilliamella</taxon>
    </lineage>
</organism>
<dbReference type="Gene3D" id="3.40.50.300">
    <property type="entry name" value="P-loop containing nucleotide triphosphate hydrolases"/>
    <property type="match status" value="1"/>
</dbReference>
<evidence type="ECO:0000256" key="3">
    <source>
        <dbReference type="ARBA" id="ARBA00022475"/>
    </source>
</evidence>
<dbReference type="InterPro" id="IPR036640">
    <property type="entry name" value="ABC1_TM_sf"/>
</dbReference>
<evidence type="ECO:0000313" key="16">
    <source>
        <dbReference type="Proteomes" id="UP000194800"/>
    </source>
</evidence>
<name>A0A242NHI8_9GAMM</name>
<dbReference type="Proteomes" id="UP000194977">
    <property type="component" value="Unassembled WGS sequence"/>
</dbReference>
<dbReference type="EMBL" id="NARP01000017">
    <property type="protein sequence ID" value="OTP99423.1"/>
    <property type="molecule type" value="Genomic_DNA"/>
</dbReference>
<evidence type="ECO:0000313" key="15">
    <source>
        <dbReference type="EMBL" id="OTQ07977.1"/>
    </source>
</evidence>
<protein>
    <submittedName>
        <fullName evidence="14">Lipid A export permease/ATP-binding protein MsbA</fullName>
    </submittedName>
</protein>
<evidence type="ECO:0000259" key="13">
    <source>
        <dbReference type="PROSITE" id="PS50929"/>
    </source>
</evidence>
<evidence type="ECO:0000256" key="7">
    <source>
        <dbReference type="ARBA" id="ARBA00022967"/>
    </source>
</evidence>
<keyword evidence="5" id="KW-0547">Nucleotide-binding</keyword>
<dbReference type="CDD" id="cd18552">
    <property type="entry name" value="ABC_6TM_MsbA_like"/>
    <property type="match status" value="1"/>
</dbReference>
<dbReference type="GO" id="GO:0005886">
    <property type="term" value="C:plasma membrane"/>
    <property type="evidence" value="ECO:0007669"/>
    <property type="project" value="UniProtKB-SubCell"/>
</dbReference>
<keyword evidence="6 14" id="KW-0067">ATP-binding</keyword>
<dbReference type="SUPFAM" id="SSF52540">
    <property type="entry name" value="P-loop containing nucleoside triphosphate hydrolases"/>
    <property type="match status" value="1"/>
</dbReference>
<dbReference type="InterPro" id="IPR011527">
    <property type="entry name" value="ABC1_TM_dom"/>
</dbReference>
<dbReference type="PANTHER" id="PTHR24221">
    <property type="entry name" value="ATP-BINDING CASSETTE SUB-FAMILY B"/>
    <property type="match status" value="1"/>
</dbReference>
<dbReference type="FunFam" id="3.40.50.300:FF:000140">
    <property type="entry name" value="Lipid A export ATP-binding/permease protein MsbA"/>
    <property type="match status" value="1"/>
</dbReference>
<accession>A0A242NHI8</accession>
<evidence type="ECO:0000256" key="4">
    <source>
        <dbReference type="ARBA" id="ARBA00022692"/>
    </source>
</evidence>
<dbReference type="GO" id="GO:0034040">
    <property type="term" value="F:ATPase-coupled lipid transmembrane transporter activity"/>
    <property type="evidence" value="ECO:0007669"/>
    <property type="project" value="InterPro"/>
</dbReference>
<feature type="domain" description="ABC transporter" evidence="12">
    <location>
        <begin position="339"/>
        <end position="575"/>
    </location>
</feature>
<dbReference type="PROSITE" id="PS00211">
    <property type="entry name" value="ABC_TRANSPORTER_1"/>
    <property type="match status" value="1"/>
</dbReference>
<dbReference type="SUPFAM" id="SSF90123">
    <property type="entry name" value="ABC transporter transmembrane region"/>
    <property type="match status" value="1"/>
</dbReference>
<evidence type="ECO:0000256" key="9">
    <source>
        <dbReference type="ARBA" id="ARBA00023055"/>
    </source>
</evidence>
<evidence type="ECO:0000256" key="6">
    <source>
        <dbReference type="ARBA" id="ARBA00022840"/>
    </source>
</evidence>
<keyword evidence="4 11" id="KW-0812">Transmembrane</keyword>
<feature type="transmembrane region" description="Helical" evidence="11">
    <location>
        <begin position="141"/>
        <end position="161"/>
    </location>
</feature>
<dbReference type="EMBL" id="NART01000122">
    <property type="protein sequence ID" value="OTQ07977.1"/>
    <property type="molecule type" value="Genomic_DNA"/>
</dbReference>